<organism evidence="1 2">
    <name type="scientific">Heliorestis acidaminivorans</name>
    <dbReference type="NCBI Taxonomy" id="553427"/>
    <lineage>
        <taxon>Bacteria</taxon>
        <taxon>Bacillati</taxon>
        <taxon>Bacillota</taxon>
        <taxon>Clostridia</taxon>
        <taxon>Eubacteriales</taxon>
        <taxon>Heliobacteriaceae</taxon>
        <taxon>Heliorestis</taxon>
    </lineage>
</organism>
<name>A0A6I0F2M7_9FIRM</name>
<accession>A0A6I0F2M7</accession>
<dbReference type="OrthoDB" id="1888255at2"/>
<dbReference type="RefSeq" id="WP_151618565.1">
    <property type="nucleotide sequence ID" value="NZ_WBXO01000002.1"/>
</dbReference>
<dbReference type="EMBL" id="WBXO01000002">
    <property type="protein sequence ID" value="KAB2953673.1"/>
    <property type="molecule type" value="Genomic_DNA"/>
</dbReference>
<reference evidence="1 2" key="1">
    <citation type="submission" date="2019-10" db="EMBL/GenBank/DDBJ databases">
        <title>Whole-genome sequence of the extremophile Heliorestis acidaminivorans DSM 24790.</title>
        <authorList>
            <person name="Kyndt J.A."/>
            <person name="Meyer T.E."/>
        </authorList>
    </citation>
    <scope>NUCLEOTIDE SEQUENCE [LARGE SCALE GENOMIC DNA]</scope>
    <source>
        <strain evidence="1 2">DSM 24790</strain>
    </source>
</reference>
<comment type="caution">
    <text evidence="1">The sequence shown here is derived from an EMBL/GenBank/DDBJ whole genome shotgun (WGS) entry which is preliminary data.</text>
</comment>
<gene>
    <name evidence="1" type="ORF">F9B85_03370</name>
</gene>
<dbReference type="Pfam" id="PF19539">
    <property type="entry name" value="DUF6063"/>
    <property type="match status" value="1"/>
</dbReference>
<dbReference type="AlphaFoldDB" id="A0A6I0F2M7"/>
<sequence>MNYRSYSSQDVLQAFRLYARLAEDSVLSGEAIHSYIHNEEVQSLLEQFAQEVDCVVLRAGEELHLVPQSKVSSFHLKNESIRKYLGAQATNIDLYMMYFSILVFIGQFYNNFQSTAVQRDFLTTEAWLQQINERIETLRQQGEAELLRYGQEMQYNWLPIIEKWDAINDIKESALKQKGKTISHFSFLDKVLQFMIDEKIVKQIGEEEYELTEKSQVIVQKYFMDLDHNRNILKFMFQYDGKKTDPPEQEGATNAFNR</sequence>
<dbReference type="InterPro" id="IPR045707">
    <property type="entry name" value="DUF6063"/>
</dbReference>
<dbReference type="Proteomes" id="UP000468766">
    <property type="component" value="Unassembled WGS sequence"/>
</dbReference>
<evidence type="ECO:0000313" key="2">
    <source>
        <dbReference type="Proteomes" id="UP000468766"/>
    </source>
</evidence>
<keyword evidence="2" id="KW-1185">Reference proteome</keyword>
<proteinExistence type="predicted"/>
<protein>
    <submittedName>
        <fullName evidence="1">Non-ribosomal peptide synthetase module</fullName>
    </submittedName>
</protein>
<evidence type="ECO:0000313" key="1">
    <source>
        <dbReference type="EMBL" id="KAB2953673.1"/>
    </source>
</evidence>